<keyword evidence="2" id="KW-1185">Reference proteome</keyword>
<name>A0ABW8BNY6_9ACTN</name>
<sequence length="52" mass="5918">MDLLRHRSLIAARPLGCEEWLHTPEAVERVLSAAADLDSLLMWLVRHVKRAA</sequence>
<dbReference type="EMBL" id="JBITPR010000074">
    <property type="protein sequence ID" value="MFI7876187.1"/>
    <property type="molecule type" value="Genomic_DNA"/>
</dbReference>
<dbReference type="Proteomes" id="UP001614264">
    <property type="component" value="Unassembled WGS sequence"/>
</dbReference>
<protein>
    <submittedName>
        <fullName evidence="1">Uncharacterized protein</fullName>
    </submittedName>
</protein>
<proteinExistence type="predicted"/>
<dbReference type="RefSeq" id="WP_399595191.1">
    <property type="nucleotide sequence ID" value="NZ_JBITPR010000074.1"/>
</dbReference>
<gene>
    <name evidence="1" type="ORF">AB4829_37060</name>
</gene>
<reference evidence="1 2" key="1">
    <citation type="submission" date="2024-07" db="EMBL/GenBank/DDBJ databases">
        <title>Whole genome sequencing of Prodigiosin pigment-producing Streptomyces salinarius isolated from rhizosphere soil of Arachis hypogaea.</title>
        <authorList>
            <person name="Vidhya A."/>
            <person name="Ramya S."/>
        </authorList>
    </citation>
    <scope>NUCLEOTIDE SEQUENCE [LARGE SCALE GENOMIC DNA]</scope>
    <source>
        <strain evidence="1 2">VRMG2420</strain>
    </source>
</reference>
<evidence type="ECO:0000313" key="2">
    <source>
        <dbReference type="Proteomes" id="UP001614264"/>
    </source>
</evidence>
<organism evidence="1 2">
    <name type="scientific">Streptomyces salinarius</name>
    <dbReference type="NCBI Taxonomy" id="2762598"/>
    <lineage>
        <taxon>Bacteria</taxon>
        <taxon>Bacillati</taxon>
        <taxon>Actinomycetota</taxon>
        <taxon>Actinomycetes</taxon>
        <taxon>Kitasatosporales</taxon>
        <taxon>Streptomycetaceae</taxon>
        <taxon>Streptomyces</taxon>
    </lineage>
</organism>
<accession>A0ABW8BNY6</accession>
<evidence type="ECO:0000313" key="1">
    <source>
        <dbReference type="EMBL" id="MFI7876187.1"/>
    </source>
</evidence>
<comment type="caution">
    <text evidence="1">The sequence shown here is derived from an EMBL/GenBank/DDBJ whole genome shotgun (WGS) entry which is preliminary data.</text>
</comment>